<dbReference type="PRINTS" id="PR00237">
    <property type="entry name" value="GPCRRHODOPSN"/>
</dbReference>
<comment type="caution">
    <text evidence="12">The sequence shown here is derived from an EMBL/GenBank/DDBJ whole genome shotgun (WGS) entry which is preliminary data.</text>
</comment>
<keyword evidence="13" id="KW-1185">Reference proteome</keyword>
<dbReference type="InterPro" id="IPR050569">
    <property type="entry name" value="TAAR"/>
</dbReference>
<dbReference type="PROSITE" id="PS00237">
    <property type="entry name" value="G_PROTEIN_RECEP_F1_1"/>
    <property type="match status" value="1"/>
</dbReference>
<evidence type="ECO:0000256" key="2">
    <source>
        <dbReference type="ARBA" id="ARBA00022475"/>
    </source>
</evidence>
<dbReference type="Pfam" id="PF00001">
    <property type="entry name" value="7tm_1"/>
    <property type="match status" value="1"/>
</dbReference>
<keyword evidence="5 9" id="KW-0297">G-protein coupled receptor</keyword>
<feature type="transmembrane region" description="Helical" evidence="10">
    <location>
        <begin position="24"/>
        <end position="51"/>
    </location>
</feature>
<evidence type="ECO:0000256" key="1">
    <source>
        <dbReference type="ARBA" id="ARBA00004651"/>
    </source>
</evidence>
<evidence type="ECO:0000313" key="12">
    <source>
        <dbReference type="EMBL" id="KAK2573600.1"/>
    </source>
</evidence>
<evidence type="ECO:0000256" key="10">
    <source>
        <dbReference type="SAM" id="Phobius"/>
    </source>
</evidence>
<evidence type="ECO:0000256" key="9">
    <source>
        <dbReference type="RuleBase" id="RU000688"/>
    </source>
</evidence>
<comment type="subcellular location">
    <subcellularLocation>
        <location evidence="1">Cell membrane</location>
        <topology evidence="1">Multi-pass membrane protein</topology>
    </subcellularLocation>
</comment>
<evidence type="ECO:0000256" key="8">
    <source>
        <dbReference type="ARBA" id="ARBA00023224"/>
    </source>
</evidence>
<name>A0AAD9R5T5_ACRCE</name>
<keyword evidence="3 9" id="KW-0812">Transmembrane</keyword>
<keyword evidence="7 9" id="KW-0675">Receptor</keyword>
<protein>
    <submittedName>
        <fullName evidence="12">Adenosine receptor A2a</fullName>
    </submittedName>
</protein>
<dbReference type="AlphaFoldDB" id="A0AAD9R5T5"/>
<keyword evidence="2" id="KW-1003">Cell membrane</keyword>
<dbReference type="GO" id="GO:0004977">
    <property type="term" value="F:melanocortin receptor activity"/>
    <property type="evidence" value="ECO:0007669"/>
    <property type="project" value="InterPro"/>
</dbReference>
<keyword evidence="6 10" id="KW-0472">Membrane</keyword>
<feature type="transmembrane region" description="Helical" evidence="10">
    <location>
        <begin position="223"/>
        <end position="248"/>
    </location>
</feature>
<dbReference type="PANTHER" id="PTHR24249:SF372">
    <property type="entry name" value="G-PROTEIN COUPLED RECEPTORS FAMILY 1 PROFILE DOMAIN-CONTAINING PROTEIN"/>
    <property type="match status" value="1"/>
</dbReference>
<keyword evidence="8 9" id="KW-0807">Transducer</keyword>
<evidence type="ECO:0000256" key="6">
    <source>
        <dbReference type="ARBA" id="ARBA00023136"/>
    </source>
</evidence>
<feature type="transmembrane region" description="Helical" evidence="10">
    <location>
        <begin position="171"/>
        <end position="191"/>
    </location>
</feature>
<dbReference type="Proteomes" id="UP001249851">
    <property type="component" value="Unassembled WGS sequence"/>
</dbReference>
<reference evidence="12" key="1">
    <citation type="journal article" date="2023" name="G3 (Bethesda)">
        <title>Whole genome assembly and annotation of the endangered Caribbean coral Acropora cervicornis.</title>
        <authorList>
            <person name="Selwyn J.D."/>
            <person name="Vollmer S.V."/>
        </authorList>
    </citation>
    <scope>NUCLEOTIDE SEQUENCE</scope>
    <source>
        <strain evidence="12">K2</strain>
    </source>
</reference>
<accession>A0AAD9R5T5</accession>
<feature type="transmembrane region" description="Helical" evidence="10">
    <location>
        <begin position="63"/>
        <end position="95"/>
    </location>
</feature>
<dbReference type="Gene3D" id="1.20.1070.10">
    <property type="entry name" value="Rhodopsin 7-helix transmembrane proteins"/>
    <property type="match status" value="1"/>
</dbReference>
<dbReference type="PANTHER" id="PTHR24249">
    <property type="entry name" value="HISTAMINE RECEPTOR-RELATED G-PROTEIN COUPLED RECEPTOR"/>
    <property type="match status" value="1"/>
</dbReference>
<dbReference type="GO" id="GO:0005886">
    <property type="term" value="C:plasma membrane"/>
    <property type="evidence" value="ECO:0007669"/>
    <property type="project" value="UniProtKB-SubCell"/>
</dbReference>
<dbReference type="SMART" id="SM01381">
    <property type="entry name" value="7TM_GPCR_Srsx"/>
    <property type="match status" value="1"/>
</dbReference>
<dbReference type="PROSITE" id="PS50262">
    <property type="entry name" value="G_PROTEIN_RECEP_F1_2"/>
    <property type="match status" value="1"/>
</dbReference>
<evidence type="ECO:0000256" key="4">
    <source>
        <dbReference type="ARBA" id="ARBA00022989"/>
    </source>
</evidence>
<dbReference type="InterPro" id="IPR000276">
    <property type="entry name" value="GPCR_Rhodpsn"/>
</dbReference>
<evidence type="ECO:0000259" key="11">
    <source>
        <dbReference type="PROSITE" id="PS50262"/>
    </source>
</evidence>
<comment type="similarity">
    <text evidence="9">Belongs to the G-protein coupled receptor 1 family.</text>
</comment>
<sequence length="298" mass="33140">MGENSSDPCVDCVPSGCVLGFSTVAIVVFILLSLLCGVMAIGGNLALLVALSKTSSFRSRVNCHFITSLAVADFFVGLTMTPLYICYALALYPLWLIKIEAFLWIVTVTATTYSLSAVSVDRFISVVFPLRYPQVVTDKRCKVVIYLIWTSAVIFGFPRLVLDDVIKLEKLWISCSVATVAIPLLLMSVSYGKIFLVVHKANSSIDDHDTQSSNARLAGNKKAVLTIGIIVGFFVVTFIPTVVVYFMLLFENDPCKEMQLNNVWPWVALVCFFHSSFNPWVYGLRYRELRNALKELVC</sequence>
<evidence type="ECO:0000256" key="7">
    <source>
        <dbReference type="ARBA" id="ARBA00023170"/>
    </source>
</evidence>
<organism evidence="12 13">
    <name type="scientific">Acropora cervicornis</name>
    <name type="common">Staghorn coral</name>
    <dbReference type="NCBI Taxonomy" id="6130"/>
    <lineage>
        <taxon>Eukaryota</taxon>
        <taxon>Metazoa</taxon>
        <taxon>Cnidaria</taxon>
        <taxon>Anthozoa</taxon>
        <taxon>Hexacorallia</taxon>
        <taxon>Scleractinia</taxon>
        <taxon>Astrocoeniina</taxon>
        <taxon>Acroporidae</taxon>
        <taxon>Acropora</taxon>
    </lineage>
</organism>
<keyword evidence="4 10" id="KW-1133">Transmembrane helix</keyword>
<dbReference type="EMBL" id="JARQWQ010000002">
    <property type="protein sequence ID" value="KAK2573600.1"/>
    <property type="molecule type" value="Genomic_DNA"/>
</dbReference>
<evidence type="ECO:0000313" key="13">
    <source>
        <dbReference type="Proteomes" id="UP001249851"/>
    </source>
</evidence>
<dbReference type="InterPro" id="IPR001671">
    <property type="entry name" value="Melcrt_ACTH_rcpt"/>
</dbReference>
<evidence type="ECO:0000256" key="5">
    <source>
        <dbReference type="ARBA" id="ARBA00023040"/>
    </source>
</evidence>
<feature type="domain" description="G-protein coupled receptors family 1 profile" evidence="11">
    <location>
        <begin position="43"/>
        <end position="282"/>
    </location>
</feature>
<feature type="transmembrane region" description="Helical" evidence="10">
    <location>
        <begin position="263"/>
        <end position="284"/>
    </location>
</feature>
<reference evidence="12" key="2">
    <citation type="journal article" date="2023" name="Science">
        <title>Genomic signatures of disease resistance in endangered staghorn corals.</title>
        <authorList>
            <person name="Vollmer S.V."/>
            <person name="Selwyn J.D."/>
            <person name="Despard B.A."/>
            <person name="Roesel C.L."/>
        </authorList>
    </citation>
    <scope>NUCLEOTIDE SEQUENCE</scope>
    <source>
        <strain evidence="12">K2</strain>
    </source>
</reference>
<feature type="transmembrane region" description="Helical" evidence="10">
    <location>
        <begin position="101"/>
        <end position="120"/>
    </location>
</feature>
<dbReference type="CDD" id="cd00637">
    <property type="entry name" value="7tm_classA_rhodopsin-like"/>
    <property type="match status" value="1"/>
</dbReference>
<dbReference type="InterPro" id="IPR017452">
    <property type="entry name" value="GPCR_Rhodpsn_7TM"/>
</dbReference>
<dbReference type="SUPFAM" id="SSF81321">
    <property type="entry name" value="Family A G protein-coupled receptor-like"/>
    <property type="match status" value="1"/>
</dbReference>
<gene>
    <name evidence="12" type="ORF">P5673_001271</name>
</gene>
<dbReference type="PRINTS" id="PR00534">
    <property type="entry name" value="MCRFAMILY"/>
</dbReference>
<evidence type="ECO:0000256" key="3">
    <source>
        <dbReference type="ARBA" id="ARBA00022692"/>
    </source>
</evidence>
<feature type="transmembrane region" description="Helical" evidence="10">
    <location>
        <begin position="141"/>
        <end position="159"/>
    </location>
</feature>
<proteinExistence type="inferred from homology"/>